<feature type="transmembrane region" description="Helical" evidence="2">
    <location>
        <begin position="324"/>
        <end position="347"/>
    </location>
</feature>
<dbReference type="Proteomes" id="UP000663834">
    <property type="component" value="Unassembled WGS sequence"/>
</dbReference>
<dbReference type="EMBL" id="CAJOBF010002004">
    <property type="protein sequence ID" value="CAF4002532.1"/>
    <property type="molecule type" value="Genomic_DNA"/>
</dbReference>
<accession>A0A816PH54</accession>
<dbReference type="EMBL" id="CAJOBI010000334">
    <property type="protein sequence ID" value="CAF3815513.1"/>
    <property type="molecule type" value="Genomic_DNA"/>
</dbReference>
<dbReference type="EMBL" id="CAJNRG010011650">
    <property type="protein sequence ID" value="CAF2134212.1"/>
    <property type="molecule type" value="Genomic_DNA"/>
</dbReference>
<evidence type="ECO:0008006" key="16">
    <source>
        <dbReference type="Google" id="ProtNLM"/>
    </source>
</evidence>
<dbReference type="Proteomes" id="UP000676336">
    <property type="component" value="Unassembled WGS sequence"/>
</dbReference>
<keyword evidence="2" id="KW-0812">Transmembrane</keyword>
<dbReference type="Proteomes" id="UP000681967">
    <property type="component" value="Unassembled WGS sequence"/>
</dbReference>
<feature type="region of interest" description="Disordered" evidence="1">
    <location>
        <begin position="355"/>
        <end position="395"/>
    </location>
</feature>
<evidence type="ECO:0000313" key="9">
    <source>
        <dbReference type="EMBL" id="CAF3815513.1"/>
    </source>
</evidence>
<dbReference type="EMBL" id="CAJOBG010005781">
    <property type="protein sequence ID" value="CAF4165377.1"/>
    <property type="molecule type" value="Genomic_DNA"/>
</dbReference>
<evidence type="ECO:0000256" key="2">
    <source>
        <dbReference type="SAM" id="Phobius"/>
    </source>
</evidence>
<evidence type="ECO:0000313" key="5">
    <source>
        <dbReference type="EMBL" id="CAF1677054.1"/>
    </source>
</evidence>
<dbReference type="EMBL" id="CAJNOW010020039">
    <property type="protein sequence ID" value="CAF1677054.1"/>
    <property type="molecule type" value="Genomic_DNA"/>
</dbReference>
<dbReference type="EMBL" id="CAJOBJ010004968">
    <property type="protein sequence ID" value="CAF4017072.1"/>
    <property type="molecule type" value="Genomic_DNA"/>
</dbReference>
<reference evidence="6" key="1">
    <citation type="submission" date="2021-02" db="EMBL/GenBank/DDBJ databases">
        <authorList>
            <person name="Nowell W R."/>
        </authorList>
    </citation>
    <scope>NUCLEOTIDE SEQUENCE</scope>
</reference>
<dbReference type="OrthoDB" id="10046116at2759"/>
<evidence type="ECO:0000313" key="7">
    <source>
        <dbReference type="EMBL" id="CAF2084089.1"/>
    </source>
</evidence>
<dbReference type="Proteomes" id="UP000681720">
    <property type="component" value="Unassembled WGS sequence"/>
</dbReference>
<evidence type="ECO:0000313" key="15">
    <source>
        <dbReference type="Proteomes" id="UP000663866"/>
    </source>
</evidence>
<evidence type="ECO:0000256" key="1">
    <source>
        <dbReference type="SAM" id="MobiDB-lite"/>
    </source>
</evidence>
<dbReference type="Proteomes" id="UP000663856">
    <property type="component" value="Unassembled WGS sequence"/>
</dbReference>
<name>A0A816PH54_9BILA</name>
<dbReference type="EMBL" id="CAJNOV010007081">
    <property type="protein sequence ID" value="CAF1269023.1"/>
    <property type="molecule type" value="Genomic_DNA"/>
</dbReference>
<feature type="compositionally biased region" description="Low complexity" evidence="1">
    <location>
        <begin position="363"/>
        <end position="376"/>
    </location>
</feature>
<dbReference type="AlphaFoldDB" id="A0A816PH54"/>
<dbReference type="Proteomes" id="UP000663866">
    <property type="component" value="Unassembled WGS sequence"/>
</dbReference>
<organism evidence="6 14">
    <name type="scientific">Rotaria magnacalcarata</name>
    <dbReference type="NCBI Taxonomy" id="392030"/>
    <lineage>
        <taxon>Eukaryota</taxon>
        <taxon>Metazoa</taxon>
        <taxon>Spiralia</taxon>
        <taxon>Gnathifera</taxon>
        <taxon>Rotifera</taxon>
        <taxon>Eurotatoria</taxon>
        <taxon>Bdelloidea</taxon>
        <taxon>Philodinida</taxon>
        <taxon>Philodinidae</taxon>
        <taxon>Rotaria</taxon>
    </lineage>
</organism>
<keyword evidence="2" id="KW-1133">Transmembrane helix</keyword>
<feature type="chain" id="PRO_5036230355" description="EGF-like domain-containing protein" evidence="3">
    <location>
        <begin position="17"/>
        <end position="488"/>
    </location>
</feature>
<proteinExistence type="predicted"/>
<evidence type="ECO:0000313" key="11">
    <source>
        <dbReference type="EMBL" id="CAF4002532.1"/>
    </source>
</evidence>
<gene>
    <name evidence="10" type="ORF">BYL167_LOCUS12610</name>
    <name evidence="4" type="ORF">CJN711_LOCUS15382</name>
    <name evidence="12" type="ORF">GIL414_LOCUS12646</name>
    <name evidence="5" type="ORF">KQP761_LOCUS35628</name>
    <name evidence="7" type="ORF">MBJ925_LOCUS19183</name>
    <name evidence="13" type="ORF">OVN521_LOCUS24385</name>
    <name evidence="9" type="ORF">SMN809_LOCUS1979</name>
    <name evidence="11" type="ORF">UXM345_LOCUS16262</name>
    <name evidence="6" type="ORF">WKI299_LOCUS9699</name>
    <name evidence="8" type="ORF">XDN619_LOCUS25326</name>
</gene>
<evidence type="ECO:0000313" key="14">
    <source>
        <dbReference type="Proteomes" id="UP000663856"/>
    </source>
</evidence>
<dbReference type="Proteomes" id="UP000663824">
    <property type="component" value="Unassembled WGS sequence"/>
</dbReference>
<feature type="compositionally biased region" description="Polar residues" evidence="1">
    <location>
        <begin position="384"/>
        <end position="395"/>
    </location>
</feature>
<dbReference type="Proteomes" id="UP000663855">
    <property type="component" value="Unassembled WGS sequence"/>
</dbReference>
<protein>
    <recommendedName>
        <fullName evidence="16">EGF-like domain-containing protein</fullName>
    </recommendedName>
</protein>
<evidence type="ECO:0000313" key="6">
    <source>
        <dbReference type="EMBL" id="CAF2048418.1"/>
    </source>
</evidence>
<dbReference type="Proteomes" id="UP000663887">
    <property type="component" value="Unassembled WGS sequence"/>
</dbReference>
<feature type="signal peptide" evidence="3">
    <location>
        <begin position="1"/>
        <end position="16"/>
    </location>
</feature>
<comment type="caution">
    <text evidence="6">The sequence shown here is derived from an EMBL/GenBank/DDBJ whole genome shotgun (WGS) entry which is preliminary data.</text>
</comment>
<dbReference type="EMBL" id="CAJNRE010009677">
    <property type="protein sequence ID" value="CAF2084089.1"/>
    <property type="molecule type" value="Genomic_DNA"/>
</dbReference>
<evidence type="ECO:0000313" key="4">
    <source>
        <dbReference type="EMBL" id="CAF1269023.1"/>
    </source>
</evidence>
<sequence>MVIVFLLFLYIHVGNCQITTAKTPNWLHNCSFLNNIYLSNAAVFDQFQFNNYTSISLTANYAFTPASFSLSSFEFGLIYRFPASNYLVPFPVIFDCASIVHSCQLKTITGTTKTLRDSEPIRVQLTSFNYMSTITRTPFNQMGLYLKQGRYELNNCSLNNGQQTTDPKTIFNIQIQYEKAVGSSCNPTNDICGSSFLTNCSSSTCICHSLSSALVSYSDSFYCADMLSISNCKTFPSRCVTWCNGTANYLCICPLGSFKIQRNNVFICQLPINSNNCSTNDNDVQRCPSEQCCINGQCIDCSMTSTTSKSLNMNDSSADDRLRIAFGIVAGVLGTSVIVLLGAFLWLNNTQKRRQQGAEKSHSPSYDSSTSSLYISPNQRHDTFPSSMSTLNQLPLNEGNKNKIIHRTDSFRQAVLSGNRQKQITERVSTKRDSFTHQKDGWSSPTFSALEFMTPSMNNQNQSFDLDEKNNNIYHIIVPTTSMHTHAV</sequence>
<dbReference type="Proteomes" id="UP000663842">
    <property type="component" value="Unassembled WGS sequence"/>
</dbReference>
<keyword evidence="2" id="KW-0472">Membrane</keyword>
<keyword evidence="15" id="KW-1185">Reference proteome</keyword>
<evidence type="ECO:0000313" key="10">
    <source>
        <dbReference type="EMBL" id="CAF3980968.1"/>
    </source>
</evidence>
<evidence type="ECO:0000256" key="3">
    <source>
        <dbReference type="SAM" id="SignalP"/>
    </source>
</evidence>
<keyword evidence="3" id="KW-0732">Signal</keyword>
<evidence type="ECO:0000313" key="13">
    <source>
        <dbReference type="EMBL" id="CAF4165377.1"/>
    </source>
</evidence>
<evidence type="ECO:0000313" key="8">
    <source>
        <dbReference type="EMBL" id="CAF2134212.1"/>
    </source>
</evidence>
<dbReference type="EMBL" id="CAJNRF010003217">
    <property type="protein sequence ID" value="CAF2048418.1"/>
    <property type="molecule type" value="Genomic_DNA"/>
</dbReference>
<evidence type="ECO:0000313" key="12">
    <source>
        <dbReference type="EMBL" id="CAF4017072.1"/>
    </source>
</evidence>
<dbReference type="EMBL" id="CAJOBH010004196">
    <property type="protein sequence ID" value="CAF3980968.1"/>
    <property type="molecule type" value="Genomic_DNA"/>
</dbReference>